<dbReference type="RefSeq" id="WP_119276894.1">
    <property type="nucleotide sequence ID" value="NZ_QWLA01000022.1"/>
</dbReference>
<dbReference type="GO" id="GO:0005886">
    <property type="term" value="C:plasma membrane"/>
    <property type="evidence" value="ECO:0007669"/>
    <property type="project" value="TreeGrafter"/>
</dbReference>
<organism evidence="14 15">
    <name type="scientific">Calidithermus roseus</name>
    <dbReference type="NCBI Taxonomy" id="1644118"/>
    <lineage>
        <taxon>Bacteria</taxon>
        <taxon>Thermotogati</taxon>
        <taxon>Deinococcota</taxon>
        <taxon>Deinococci</taxon>
        <taxon>Thermales</taxon>
        <taxon>Thermaceae</taxon>
        <taxon>Calidithermus</taxon>
    </lineage>
</organism>
<evidence type="ECO:0000256" key="11">
    <source>
        <dbReference type="SAM" id="Phobius"/>
    </source>
</evidence>
<dbReference type="Pfam" id="PF00512">
    <property type="entry name" value="HisKA"/>
    <property type="match status" value="1"/>
</dbReference>
<protein>
    <recommendedName>
        <fullName evidence="3">histidine kinase</fullName>
        <ecNumber evidence="3">2.7.13.3</ecNumber>
    </recommendedName>
</protein>
<dbReference type="OrthoDB" id="9789238at2"/>
<feature type="domain" description="HAMP" evidence="13">
    <location>
        <begin position="166"/>
        <end position="218"/>
    </location>
</feature>
<dbReference type="CDD" id="cd00082">
    <property type="entry name" value="HisKA"/>
    <property type="match status" value="1"/>
</dbReference>
<keyword evidence="4" id="KW-0597">Phosphoprotein</keyword>
<evidence type="ECO:0000256" key="8">
    <source>
        <dbReference type="ARBA" id="ARBA00022989"/>
    </source>
</evidence>
<evidence type="ECO:0000256" key="2">
    <source>
        <dbReference type="ARBA" id="ARBA00004370"/>
    </source>
</evidence>
<gene>
    <name evidence="14" type="primary">tcrY_3</name>
    <name evidence="14" type="ORF">Mrose_01430</name>
</gene>
<keyword evidence="15" id="KW-1185">Reference proteome</keyword>
<dbReference type="EC" id="2.7.13.3" evidence="3"/>
<evidence type="ECO:0000256" key="10">
    <source>
        <dbReference type="ARBA" id="ARBA00023136"/>
    </source>
</evidence>
<dbReference type="CDD" id="cd00075">
    <property type="entry name" value="HATPase"/>
    <property type="match status" value="1"/>
</dbReference>
<keyword evidence="6 11" id="KW-0812">Transmembrane</keyword>
<dbReference type="EMBL" id="QWLA01000022">
    <property type="protein sequence ID" value="RIH87146.1"/>
    <property type="molecule type" value="Genomic_DNA"/>
</dbReference>
<evidence type="ECO:0000313" key="15">
    <source>
        <dbReference type="Proteomes" id="UP000265341"/>
    </source>
</evidence>
<dbReference type="InterPro" id="IPR005467">
    <property type="entry name" value="His_kinase_dom"/>
</dbReference>
<dbReference type="SMART" id="SM00388">
    <property type="entry name" value="HisKA"/>
    <property type="match status" value="1"/>
</dbReference>
<feature type="transmembrane region" description="Helical" evidence="11">
    <location>
        <begin position="150"/>
        <end position="172"/>
    </location>
</feature>
<evidence type="ECO:0000256" key="1">
    <source>
        <dbReference type="ARBA" id="ARBA00000085"/>
    </source>
</evidence>
<dbReference type="InterPro" id="IPR036890">
    <property type="entry name" value="HATPase_C_sf"/>
</dbReference>
<keyword evidence="10 11" id="KW-0472">Membrane</keyword>
<evidence type="ECO:0000259" key="13">
    <source>
        <dbReference type="PROSITE" id="PS50885"/>
    </source>
</evidence>
<dbReference type="InterPro" id="IPR050428">
    <property type="entry name" value="TCS_sensor_his_kinase"/>
</dbReference>
<evidence type="ECO:0000256" key="7">
    <source>
        <dbReference type="ARBA" id="ARBA00022777"/>
    </source>
</evidence>
<keyword evidence="5 14" id="KW-0808">Transferase</keyword>
<dbReference type="Proteomes" id="UP000265341">
    <property type="component" value="Unassembled WGS sequence"/>
</dbReference>
<evidence type="ECO:0000256" key="9">
    <source>
        <dbReference type="ARBA" id="ARBA00023012"/>
    </source>
</evidence>
<dbReference type="PROSITE" id="PS50109">
    <property type="entry name" value="HIS_KIN"/>
    <property type="match status" value="1"/>
</dbReference>
<name>A0A399EUJ0_9DEIN</name>
<sequence length="445" mass="47993">MTFRLRLILAYTVIWGVLLLLAVGVTTYAVRQGLYRQVEQTLLHDAQRLGELYDSPNPGGVSAESGGALITIYKLEGAEAGEPYEITDKSQQLPKEVVLQAGMAPRIYRAPTFRAAYIRTQQVGVFAVSQDTTFIENISRGVARSLLQTLFLLLPIGALLMAVSGGVALAPLQRAAWAVRTRGPNNLTPLPYNGPSDELGQIIERVNSLLEALREAQSRERAFLAEVSHELRTPLTALNGNLDRLSRNPGDSEALLRARRTAEHLSRLVGDLLSLARGEAERTVNPHIVPLGELLSQAVGEYPGVTLFLPPNPPEVLGDPDRLLQLARNLIANAVRAAGRPQGVRVRTWVDEAPPANTAVAGALQAQKWAAFSVTDDGPGIPPEVLPRLFQRFARGPQGGTGLGLAIAKQIAEAHGGRILVSSQPGKTRFAVYLPLLADGEEEAE</sequence>
<dbReference type="SUPFAM" id="SSF55874">
    <property type="entry name" value="ATPase domain of HSP90 chaperone/DNA topoisomerase II/histidine kinase"/>
    <property type="match status" value="1"/>
</dbReference>
<dbReference type="GO" id="GO:0000155">
    <property type="term" value="F:phosphorelay sensor kinase activity"/>
    <property type="evidence" value="ECO:0007669"/>
    <property type="project" value="InterPro"/>
</dbReference>
<dbReference type="SMART" id="SM00304">
    <property type="entry name" value="HAMP"/>
    <property type="match status" value="1"/>
</dbReference>
<comment type="subcellular location">
    <subcellularLocation>
        <location evidence="2">Membrane</location>
    </subcellularLocation>
</comment>
<dbReference type="Gene3D" id="1.10.287.130">
    <property type="match status" value="1"/>
</dbReference>
<dbReference type="SUPFAM" id="SSF47384">
    <property type="entry name" value="Homodimeric domain of signal transducing histidine kinase"/>
    <property type="match status" value="1"/>
</dbReference>
<comment type="caution">
    <text evidence="14">The sequence shown here is derived from an EMBL/GenBank/DDBJ whole genome shotgun (WGS) entry which is preliminary data.</text>
</comment>
<keyword evidence="9" id="KW-0902">Two-component regulatory system</keyword>
<dbReference type="InterPro" id="IPR003594">
    <property type="entry name" value="HATPase_dom"/>
</dbReference>
<evidence type="ECO:0000259" key="12">
    <source>
        <dbReference type="PROSITE" id="PS50109"/>
    </source>
</evidence>
<evidence type="ECO:0000256" key="4">
    <source>
        <dbReference type="ARBA" id="ARBA00022553"/>
    </source>
</evidence>
<dbReference type="SMART" id="SM00387">
    <property type="entry name" value="HATPase_c"/>
    <property type="match status" value="1"/>
</dbReference>
<evidence type="ECO:0000313" key="14">
    <source>
        <dbReference type="EMBL" id="RIH87146.1"/>
    </source>
</evidence>
<dbReference type="AlphaFoldDB" id="A0A399EUJ0"/>
<dbReference type="PANTHER" id="PTHR45436:SF5">
    <property type="entry name" value="SENSOR HISTIDINE KINASE TRCS"/>
    <property type="match status" value="1"/>
</dbReference>
<accession>A0A399EUJ0</accession>
<evidence type="ECO:0000256" key="3">
    <source>
        <dbReference type="ARBA" id="ARBA00012438"/>
    </source>
</evidence>
<comment type="catalytic activity">
    <reaction evidence="1">
        <text>ATP + protein L-histidine = ADP + protein N-phospho-L-histidine.</text>
        <dbReference type="EC" id="2.7.13.3"/>
    </reaction>
</comment>
<proteinExistence type="predicted"/>
<dbReference type="Gene3D" id="3.30.565.10">
    <property type="entry name" value="Histidine kinase-like ATPase, C-terminal domain"/>
    <property type="match status" value="1"/>
</dbReference>
<evidence type="ECO:0000256" key="5">
    <source>
        <dbReference type="ARBA" id="ARBA00022679"/>
    </source>
</evidence>
<dbReference type="InterPro" id="IPR003661">
    <property type="entry name" value="HisK_dim/P_dom"/>
</dbReference>
<dbReference type="PRINTS" id="PR00344">
    <property type="entry name" value="BCTRLSENSOR"/>
</dbReference>
<feature type="domain" description="Histidine kinase" evidence="12">
    <location>
        <begin position="226"/>
        <end position="438"/>
    </location>
</feature>
<dbReference type="InterPro" id="IPR003660">
    <property type="entry name" value="HAMP_dom"/>
</dbReference>
<evidence type="ECO:0000256" key="6">
    <source>
        <dbReference type="ARBA" id="ARBA00022692"/>
    </source>
</evidence>
<dbReference type="InterPro" id="IPR004358">
    <property type="entry name" value="Sig_transdc_His_kin-like_C"/>
</dbReference>
<dbReference type="PROSITE" id="PS50885">
    <property type="entry name" value="HAMP"/>
    <property type="match status" value="1"/>
</dbReference>
<dbReference type="Pfam" id="PF02518">
    <property type="entry name" value="HATPase_c"/>
    <property type="match status" value="1"/>
</dbReference>
<dbReference type="InterPro" id="IPR036097">
    <property type="entry name" value="HisK_dim/P_sf"/>
</dbReference>
<reference evidence="14 15" key="1">
    <citation type="submission" date="2018-08" db="EMBL/GenBank/DDBJ databases">
        <title>Meiothermus roseus NBRC 110900 genome sequencing project.</title>
        <authorList>
            <person name="Da Costa M.S."/>
            <person name="Albuquerque L."/>
            <person name="Raposo P."/>
            <person name="Froufe H.J.C."/>
            <person name="Barroso C.S."/>
            <person name="Egas C."/>
        </authorList>
    </citation>
    <scope>NUCLEOTIDE SEQUENCE [LARGE SCALE GENOMIC DNA]</scope>
    <source>
        <strain evidence="14 15">NBRC 110900</strain>
    </source>
</reference>
<keyword evidence="7 14" id="KW-0418">Kinase</keyword>
<dbReference type="PANTHER" id="PTHR45436">
    <property type="entry name" value="SENSOR HISTIDINE KINASE YKOH"/>
    <property type="match status" value="1"/>
</dbReference>
<feature type="transmembrane region" description="Helical" evidence="11">
    <location>
        <begin position="7"/>
        <end position="30"/>
    </location>
</feature>
<keyword evidence="8 11" id="KW-1133">Transmembrane helix</keyword>